<evidence type="ECO:0000256" key="1">
    <source>
        <dbReference type="SAM" id="SignalP"/>
    </source>
</evidence>
<gene>
    <name evidence="2" type="ORF">APLA_LOCUS13171</name>
</gene>
<name>A0A8S1AX73_ARCPL</name>
<proteinExistence type="predicted"/>
<evidence type="ECO:0000313" key="2">
    <source>
        <dbReference type="EMBL" id="CAB3251709.1"/>
    </source>
</evidence>
<accession>A0A8S1AX73</accession>
<dbReference type="AlphaFoldDB" id="A0A8S1AX73"/>
<organism evidence="2 3">
    <name type="scientific">Arctia plantaginis</name>
    <name type="common">Wood tiger moth</name>
    <name type="synonym">Phalaena plantaginis</name>
    <dbReference type="NCBI Taxonomy" id="874455"/>
    <lineage>
        <taxon>Eukaryota</taxon>
        <taxon>Metazoa</taxon>
        <taxon>Ecdysozoa</taxon>
        <taxon>Arthropoda</taxon>
        <taxon>Hexapoda</taxon>
        <taxon>Insecta</taxon>
        <taxon>Pterygota</taxon>
        <taxon>Neoptera</taxon>
        <taxon>Endopterygota</taxon>
        <taxon>Lepidoptera</taxon>
        <taxon>Glossata</taxon>
        <taxon>Ditrysia</taxon>
        <taxon>Noctuoidea</taxon>
        <taxon>Erebidae</taxon>
        <taxon>Arctiinae</taxon>
        <taxon>Arctia</taxon>
    </lineage>
</organism>
<dbReference type="Proteomes" id="UP000494106">
    <property type="component" value="Unassembled WGS sequence"/>
</dbReference>
<feature type="signal peptide" evidence="1">
    <location>
        <begin position="1"/>
        <end position="18"/>
    </location>
</feature>
<dbReference type="OrthoDB" id="121932at2759"/>
<comment type="caution">
    <text evidence="2">The sequence shown here is derived from an EMBL/GenBank/DDBJ whole genome shotgun (WGS) entry which is preliminary data.</text>
</comment>
<reference evidence="2 3" key="1">
    <citation type="submission" date="2020-04" db="EMBL/GenBank/DDBJ databases">
        <authorList>
            <person name="Wallbank WR R."/>
            <person name="Pardo Diaz C."/>
            <person name="Kozak K."/>
            <person name="Martin S."/>
            <person name="Jiggins C."/>
            <person name="Moest M."/>
            <person name="Warren A I."/>
            <person name="Byers J.R.P. K."/>
            <person name="Montejo-Kovacevich G."/>
            <person name="Yen C E."/>
        </authorList>
    </citation>
    <scope>NUCLEOTIDE SEQUENCE [LARGE SCALE GENOMIC DNA]</scope>
</reference>
<dbReference type="EMBL" id="CADEBC010000550">
    <property type="protein sequence ID" value="CAB3251709.1"/>
    <property type="molecule type" value="Genomic_DNA"/>
</dbReference>
<evidence type="ECO:0000313" key="3">
    <source>
        <dbReference type="Proteomes" id="UP000494106"/>
    </source>
</evidence>
<sequence length="237" mass="27737">MWLNALLRFVTLFTCVYSSDDNDEPVLYYYGLEESERSLPSCSVRQACSALLMRYWRAPALVRLCRCARRQRCDTMAGPDSLIELNNRAYLQFCQPVTDWPECSMKHKALVVTTSAERMNPDELEEMHHRNLQLVPPNLTFSCRCRNPNYWKLTSSKDNNIQVYQCSSLHLCKTGEHCGNVNEDLMALYQFCLCPRHHICVHNGGIPHTHISELLYKGRGWKAYCQRDRDEYSYEEY</sequence>
<keyword evidence="3" id="KW-1185">Reference proteome</keyword>
<protein>
    <submittedName>
        <fullName evidence="2">Uncharacterized protein</fullName>
    </submittedName>
</protein>
<dbReference type="Gene3D" id="2.20.20.160">
    <property type="match status" value="1"/>
</dbReference>
<keyword evidence="1" id="KW-0732">Signal</keyword>
<feature type="chain" id="PRO_5035714052" evidence="1">
    <location>
        <begin position="19"/>
        <end position="237"/>
    </location>
</feature>